<comment type="function">
    <text evidence="5">Required for the activity of the biotin synthase BioB.</text>
</comment>
<dbReference type="AlphaFoldDB" id="A0AAP4BRH8"/>
<accession>A0AAP4BRH8</accession>
<evidence type="ECO:0000313" key="12">
    <source>
        <dbReference type="Proteomes" id="UP001239759"/>
    </source>
</evidence>
<evidence type="ECO:0000256" key="7">
    <source>
        <dbReference type="ARBA" id="ARBA00093796"/>
    </source>
</evidence>
<evidence type="ECO:0000256" key="5">
    <source>
        <dbReference type="ARBA" id="ARBA00093761"/>
    </source>
</evidence>
<evidence type="ECO:0000256" key="4">
    <source>
        <dbReference type="ARBA" id="ARBA00023004"/>
    </source>
</evidence>
<comment type="caution">
    <text evidence="10">The sequence shown here is derived from an EMBL/GenBank/DDBJ whole genome shotgun (WGS) entry which is preliminary data.</text>
</comment>
<keyword evidence="3" id="KW-0093">Biotin biosynthesis</keyword>
<dbReference type="EMBL" id="JASNUQ010000015">
    <property type="protein sequence ID" value="MDK4290794.1"/>
    <property type="molecule type" value="Genomic_DNA"/>
</dbReference>
<evidence type="ECO:0000259" key="8">
    <source>
        <dbReference type="Pfam" id="PF26519"/>
    </source>
</evidence>
<dbReference type="Proteomes" id="UP001224412">
    <property type="component" value="Unassembled WGS sequence"/>
</dbReference>
<comment type="cofactor">
    <cofactor evidence="1">
        <name>iron-sulfur cluster</name>
        <dbReference type="ChEBI" id="CHEBI:30408"/>
    </cofactor>
</comment>
<evidence type="ECO:0000256" key="6">
    <source>
        <dbReference type="ARBA" id="ARBA00093780"/>
    </source>
</evidence>
<organism evidence="10 11">
    <name type="scientific">Corynebacterium pseudodiphtheriticum</name>
    <dbReference type="NCBI Taxonomy" id="37637"/>
    <lineage>
        <taxon>Bacteria</taxon>
        <taxon>Bacillati</taxon>
        <taxon>Actinomycetota</taxon>
        <taxon>Actinomycetes</taxon>
        <taxon>Mycobacteriales</taxon>
        <taxon>Corynebacteriaceae</taxon>
        <taxon>Corynebacterium</taxon>
    </lineage>
</organism>
<keyword evidence="2" id="KW-0479">Metal-binding</keyword>
<keyword evidence="4" id="KW-0408">Iron</keyword>
<evidence type="ECO:0000313" key="11">
    <source>
        <dbReference type="Proteomes" id="UP001224412"/>
    </source>
</evidence>
<evidence type="ECO:0000313" key="9">
    <source>
        <dbReference type="EMBL" id="MDK4290794.1"/>
    </source>
</evidence>
<sequence>MARAKDPALQTKNSPLAVAMCSDDEPVFHPNTGTEIASGEEIRLSPSQQAGYDAPRFCQLCGRRMKVQIRPDGWHAECSRHGLVDSEWIFEAQLRRRLGAG</sequence>
<evidence type="ECO:0000256" key="1">
    <source>
        <dbReference type="ARBA" id="ARBA00001915"/>
    </source>
</evidence>
<evidence type="ECO:0000313" key="10">
    <source>
        <dbReference type="EMBL" id="MDK4306938.1"/>
    </source>
</evidence>
<evidence type="ECO:0000256" key="2">
    <source>
        <dbReference type="ARBA" id="ARBA00022723"/>
    </source>
</evidence>
<feature type="domain" description="Biotin synthase auxiliary protein C-terminal" evidence="8">
    <location>
        <begin position="65"/>
        <end position="90"/>
    </location>
</feature>
<comment type="similarity">
    <text evidence="6">Belongs to the BsaP family.</text>
</comment>
<dbReference type="InterPro" id="IPR058605">
    <property type="entry name" value="BsaP_C"/>
</dbReference>
<dbReference type="EMBL" id="JASNVH010000007">
    <property type="protein sequence ID" value="MDK4306938.1"/>
    <property type="molecule type" value="Genomic_DNA"/>
</dbReference>
<dbReference type="Proteomes" id="UP001239759">
    <property type="component" value="Unassembled WGS sequence"/>
</dbReference>
<evidence type="ECO:0000256" key="3">
    <source>
        <dbReference type="ARBA" id="ARBA00022756"/>
    </source>
</evidence>
<reference evidence="10 12" key="1">
    <citation type="submission" date="2023-05" db="EMBL/GenBank/DDBJ databases">
        <title>Metabolic capabilities are highly conserved among human nasal-associated Corynebacterium species in pangenomic analyses.</title>
        <authorList>
            <person name="Tran T.H."/>
            <person name="Roberts A.Q."/>
            <person name="Escapa I.F."/>
            <person name="Gao W."/>
            <person name="Conlan S."/>
            <person name="Kong H."/>
            <person name="Segre J.A."/>
            <person name="Kelly M.S."/>
            <person name="Lemon K.P."/>
        </authorList>
    </citation>
    <scope>NUCLEOTIDE SEQUENCE</scope>
    <source>
        <strain evidence="10">KPL2773</strain>
        <strain evidence="9 12">KPL3772</strain>
    </source>
</reference>
<proteinExistence type="inferred from homology"/>
<keyword evidence="12" id="KW-1185">Reference proteome</keyword>
<gene>
    <name evidence="9" type="ORF">QPX23_08710</name>
    <name evidence="10" type="ORF">QPX42_05150</name>
</gene>
<dbReference type="Pfam" id="PF26519">
    <property type="entry name" value="BsaP"/>
    <property type="match status" value="1"/>
</dbReference>
<name>A0AAP4BRH8_9CORY</name>
<protein>
    <recommendedName>
        <fullName evidence="7">Biotin synthase auxiliary protein</fullName>
    </recommendedName>
</protein>